<name>A0A9P7NFP9_9HYPO</name>
<comment type="caution">
    <text evidence="1">The sequence shown here is derived from an EMBL/GenBank/DDBJ whole genome shotgun (WGS) entry which is preliminary data.</text>
</comment>
<dbReference type="AlphaFoldDB" id="A0A9P7NFP9"/>
<dbReference type="Gene3D" id="3.10.450.50">
    <property type="match status" value="1"/>
</dbReference>
<dbReference type="PANTHER" id="PTHR39598:SF1">
    <property type="entry name" value="AUSTINOID BIOSYNTHESIS CLUSTERS PROTEIN F-RELATED"/>
    <property type="match status" value="1"/>
</dbReference>
<sequence>MSTHAVQKATLDKFIDAWARWHPDDFIGLWSDDFVFTTLPFSAGKPSRGRDKVEPRFRMLMRTLTNYRALPRAENKVLALIIPQLNVKYIVHDPHNRKACIYAVVRADAPCGAYVNEQALFLAFDESGEKVVRIEEMNDSAFRKEWDLKYYALHGIGVPPRGEASG</sequence>
<dbReference type="SUPFAM" id="SSF54427">
    <property type="entry name" value="NTF2-like"/>
    <property type="match status" value="1"/>
</dbReference>
<dbReference type="Proteomes" id="UP000748025">
    <property type="component" value="Unassembled WGS sequence"/>
</dbReference>
<dbReference type="OrthoDB" id="3758478at2759"/>
<keyword evidence="2" id="KW-1185">Reference proteome</keyword>
<dbReference type="InterPro" id="IPR050977">
    <property type="entry name" value="Fungal_Meroterpenoid_Isomerase"/>
</dbReference>
<dbReference type="PANTHER" id="PTHR39598">
    <property type="entry name" value="AUSTINOL SYNTHESIS PROTEIN F-RELATED"/>
    <property type="match status" value="1"/>
</dbReference>
<evidence type="ECO:0000313" key="2">
    <source>
        <dbReference type="Proteomes" id="UP000748025"/>
    </source>
</evidence>
<organism evidence="1 2">
    <name type="scientific">Claviceps pusilla</name>
    <dbReference type="NCBI Taxonomy" id="123648"/>
    <lineage>
        <taxon>Eukaryota</taxon>
        <taxon>Fungi</taxon>
        <taxon>Dikarya</taxon>
        <taxon>Ascomycota</taxon>
        <taxon>Pezizomycotina</taxon>
        <taxon>Sordariomycetes</taxon>
        <taxon>Hypocreomycetidae</taxon>
        <taxon>Hypocreales</taxon>
        <taxon>Clavicipitaceae</taxon>
        <taxon>Claviceps</taxon>
    </lineage>
</organism>
<reference evidence="1" key="1">
    <citation type="journal article" date="2020" name="bioRxiv">
        <title>Whole genome comparisons of ergot fungi reveals the divergence and evolution of species within the genus Claviceps are the result of varying mechanisms driving genome evolution and host range expansion.</title>
        <authorList>
            <person name="Wyka S.A."/>
            <person name="Mondo S.J."/>
            <person name="Liu M."/>
            <person name="Dettman J."/>
            <person name="Nalam V."/>
            <person name="Broders K.D."/>
        </authorList>
    </citation>
    <scope>NUCLEOTIDE SEQUENCE</scope>
    <source>
        <strain evidence="1">CCC 602</strain>
    </source>
</reference>
<protein>
    <recommendedName>
        <fullName evidence="3">SnoaL-like domain-containing protein</fullName>
    </recommendedName>
</protein>
<dbReference type="EMBL" id="SRPW01000258">
    <property type="protein sequence ID" value="KAG6016313.1"/>
    <property type="molecule type" value="Genomic_DNA"/>
</dbReference>
<proteinExistence type="predicted"/>
<accession>A0A9P7NFP9</accession>
<dbReference type="InterPro" id="IPR032710">
    <property type="entry name" value="NTF2-like_dom_sf"/>
</dbReference>
<evidence type="ECO:0008006" key="3">
    <source>
        <dbReference type="Google" id="ProtNLM"/>
    </source>
</evidence>
<gene>
    <name evidence="1" type="ORF">E4U43_003922</name>
</gene>
<evidence type="ECO:0000313" key="1">
    <source>
        <dbReference type="EMBL" id="KAG6016313.1"/>
    </source>
</evidence>